<feature type="transmembrane region" description="Helical" evidence="6">
    <location>
        <begin position="455"/>
        <end position="471"/>
    </location>
</feature>
<feature type="transmembrane region" description="Helical" evidence="6">
    <location>
        <begin position="270"/>
        <end position="299"/>
    </location>
</feature>
<dbReference type="PANTHER" id="PTHR30618">
    <property type="entry name" value="NCS1 FAMILY PURINE/PYRIMIDINE TRANSPORTER"/>
    <property type="match status" value="1"/>
</dbReference>
<keyword evidence="3 6" id="KW-0812">Transmembrane</keyword>
<dbReference type="AlphaFoldDB" id="A0A917W1G1"/>
<name>A0A917W1G1_9BACL</name>
<evidence type="ECO:0000256" key="2">
    <source>
        <dbReference type="ARBA" id="ARBA00008974"/>
    </source>
</evidence>
<accession>A0A917W1G1</accession>
<dbReference type="GO" id="GO:0015205">
    <property type="term" value="F:nucleobase transmembrane transporter activity"/>
    <property type="evidence" value="ECO:0007669"/>
    <property type="project" value="TreeGrafter"/>
</dbReference>
<dbReference type="PANTHER" id="PTHR30618:SF0">
    <property type="entry name" value="PURINE-URACIL PERMEASE NCS1"/>
    <property type="match status" value="1"/>
</dbReference>
<feature type="transmembrane region" description="Helical" evidence="6">
    <location>
        <begin position="73"/>
        <end position="93"/>
    </location>
</feature>
<dbReference type="GO" id="GO:0005886">
    <property type="term" value="C:plasma membrane"/>
    <property type="evidence" value="ECO:0007669"/>
    <property type="project" value="TreeGrafter"/>
</dbReference>
<feature type="transmembrane region" description="Helical" evidence="6">
    <location>
        <begin position="158"/>
        <end position="176"/>
    </location>
</feature>
<proteinExistence type="inferred from homology"/>
<feature type="transmembrane region" description="Helical" evidence="6">
    <location>
        <begin position="41"/>
        <end position="61"/>
    </location>
</feature>
<feature type="transmembrane region" description="Helical" evidence="6">
    <location>
        <begin position="347"/>
        <end position="370"/>
    </location>
</feature>
<keyword evidence="8" id="KW-1185">Reference proteome</keyword>
<dbReference type="Pfam" id="PF02133">
    <property type="entry name" value="Transp_cyt_pur"/>
    <property type="match status" value="1"/>
</dbReference>
<evidence type="ECO:0000313" key="7">
    <source>
        <dbReference type="EMBL" id="GGL56114.1"/>
    </source>
</evidence>
<evidence type="ECO:0000256" key="5">
    <source>
        <dbReference type="ARBA" id="ARBA00023136"/>
    </source>
</evidence>
<feature type="transmembrane region" description="Helical" evidence="6">
    <location>
        <begin position="311"/>
        <end position="335"/>
    </location>
</feature>
<gene>
    <name evidence="7" type="ORF">GCM10007968_20270</name>
</gene>
<comment type="caution">
    <text evidence="7">The sequence shown here is derived from an EMBL/GenBank/DDBJ whole genome shotgun (WGS) entry which is preliminary data.</text>
</comment>
<dbReference type="Gene3D" id="1.10.4160.10">
    <property type="entry name" value="Hydantoin permease"/>
    <property type="match status" value="1"/>
</dbReference>
<dbReference type="InterPro" id="IPR001248">
    <property type="entry name" value="Pur-cyt_permease"/>
</dbReference>
<evidence type="ECO:0000313" key="8">
    <source>
        <dbReference type="Proteomes" id="UP000654670"/>
    </source>
</evidence>
<dbReference type="CDD" id="cd11485">
    <property type="entry name" value="SLC-NCS1sbd_YbbW-like"/>
    <property type="match status" value="1"/>
</dbReference>
<feature type="transmembrane region" description="Helical" evidence="6">
    <location>
        <begin position="188"/>
        <end position="208"/>
    </location>
</feature>
<dbReference type="RefSeq" id="WP_188803000.1">
    <property type="nucleotide sequence ID" value="NZ_BMOK01000008.1"/>
</dbReference>
<reference evidence="7" key="1">
    <citation type="journal article" date="2014" name="Int. J. Syst. Evol. Microbiol.">
        <title>Complete genome sequence of Corynebacterium casei LMG S-19264T (=DSM 44701T), isolated from a smear-ripened cheese.</title>
        <authorList>
            <consortium name="US DOE Joint Genome Institute (JGI-PGF)"/>
            <person name="Walter F."/>
            <person name="Albersmeier A."/>
            <person name="Kalinowski J."/>
            <person name="Ruckert C."/>
        </authorList>
    </citation>
    <scope>NUCLEOTIDE SEQUENCE</scope>
    <source>
        <strain evidence="7">JCM 15325</strain>
    </source>
</reference>
<reference evidence="7" key="2">
    <citation type="submission" date="2020-09" db="EMBL/GenBank/DDBJ databases">
        <authorList>
            <person name="Sun Q."/>
            <person name="Ohkuma M."/>
        </authorList>
    </citation>
    <scope>NUCLEOTIDE SEQUENCE</scope>
    <source>
        <strain evidence="7">JCM 15325</strain>
    </source>
</reference>
<evidence type="ECO:0000256" key="1">
    <source>
        <dbReference type="ARBA" id="ARBA00004141"/>
    </source>
</evidence>
<feature type="transmembrane region" description="Helical" evidence="6">
    <location>
        <begin position="228"/>
        <end position="249"/>
    </location>
</feature>
<comment type="similarity">
    <text evidence="2">Belongs to the purine-cytosine permease (2.A.39) family.</text>
</comment>
<dbReference type="Proteomes" id="UP000654670">
    <property type="component" value="Unassembled WGS sequence"/>
</dbReference>
<organism evidence="7 8">
    <name type="scientific">Sporolactobacillus putidus</name>
    <dbReference type="NCBI Taxonomy" id="492735"/>
    <lineage>
        <taxon>Bacteria</taxon>
        <taxon>Bacillati</taxon>
        <taxon>Bacillota</taxon>
        <taxon>Bacilli</taxon>
        <taxon>Bacillales</taxon>
        <taxon>Sporolactobacillaceae</taxon>
        <taxon>Sporolactobacillus</taxon>
    </lineage>
</organism>
<feature type="transmembrane region" description="Helical" evidence="6">
    <location>
        <begin position="376"/>
        <end position="402"/>
    </location>
</feature>
<evidence type="ECO:0000256" key="4">
    <source>
        <dbReference type="ARBA" id="ARBA00022989"/>
    </source>
</evidence>
<feature type="transmembrane region" description="Helical" evidence="6">
    <location>
        <begin position="430"/>
        <end position="449"/>
    </location>
</feature>
<protein>
    <submittedName>
        <fullName evidence="7">Nitrate reductase</fullName>
    </submittedName>
</protein>
<evidence type="ECO:0000256" key="3">
    <source>
        <dbReference type="ARBA" id="ARBA00022692"/>
    </source>
</evidence>
<dbReference type="InterPro" id="IPR045225">
    <property type="entry name" value="Uracil/uridine/allantoin_perm"/>
</dbReference>
<keyword evidence="5 6" id="KW-0472">Membrane</keyword>
<dbReference type="EMBL" id="BMOK01000008">
    <property type="protein sequence ID" value="GGL56114.1"/>
    <property type="molecule type" value="Genomic_DNA"/>
</dbReference>
<evidence type="ECO:0000256" key="6">
    <source>
        <dbReference type="SAM" id="Phobius"/>
    </source>
</evidence>
<comment type="subcellular location">
    <subcellularLocation>
        <location evidence="1">Membrane</location>
        <topology evidence="1">Multi-pass membrane protein</topology>
    </subcellularLocation>
</comment>
<keyword evidence="4 6" id="KW-1133">Transmembrane helix</keyword>
<sequence>MKSQVEQDGIVTLTSEAADSLKDSHLWNDDLRPTTKAEHSWGGINFVTLWIGMCLVIPSYTMASGMIALGMNWWQALITIFLGNCIVLIPILLNSHAGTKFGIPYPVFARLWFGSKGAHIPTVARAIVAAGWFGINTWIGTTSIDALLMKVFPAWQNFGLHTAIVFILFWALNVVVGMRGPEGIKWLAMIATPIVGIASVALFIWAIAHINGLGPIMTAPSKFQSTGQFFATFFPALTGVIAFWATLALNIPDFARQAKDHRSMMVAQAFTLPLTMTIFSFIGIFVTSATVVLYGQALWQPVDLLSHFPTFIVFLGAVVIVISSLTINVGANLVAPARAAENLWPRHITFAIGAVITGLFALVMQPWYLMANFQNYIFGFLGGYGALLGPIDGIAIADYWIVRRRHLALTELYTRNGRYSYSSGFNKNSVYALIVGIVIPLLGLFIPALKFLWDNAWTIGLLIAVGVYSYLMRSDASLLKAGEYEEMTVIMDSSKTSKDMAVQMVKQGPENIG</sequence>